<sequence length="206" mass="23451">MKGHVLRKSSSSGAIRRATWRTRVRQNSETWTRVLGSQARALIPTYGILVHRVRTNKENIDPEDQKSSIEKIQTENAMLHPGARVNYVGWLTKQGTKKTASSLVIELTTKEHANRMIREGLVLGACHYNCELYDKSCKLKQCYKYQSYGHIGTQCSAVARCGYCADSHDSRQCHKKDEPDFMPKCALCKEQHTTWNSRCKFRAKGA</sequence>
<evidence type="ECO:0000313" key="2">
    <source>
        <dbReference type="Proteomes" id="UP000242791"/>
    </source>
</evidence>
<accession>A0A1J9QSB7</accession>
<name>A0A1J9QSB7_9EURO</name>
<dbReference type="OrthoDB" id="4525213at2759"/>
<dbReference type="Proteomes" id="UP000242791">
    <property type="component" value="Unassembled WGS sequence"/>
</dbReference>
<gene>
    <name evidence="1" type="ORF">ACJ73_08691</name>
</gene>
<keyword evidence="2" id="KW-1185">Reference proteome</keyword>
<protein>
    <submittedName>
        <fullName evidence="1">Uncharacterized protein</fullName>
    </submittedName>
</protein>
<evidence type="ECO:0000313" key="1">
    <source>
        <dbReference type="EMBL" id="OJD18780.1"/>
    </source>
</evidence>
<dbReference type="STRING" id="1658174.A0A1J9QSB7"/>
<comment type="caution">
    <text evidence="1">The sequence shown here is derived from an EMBL/GenBank/DDBJ whole genome shotgun (WGS) entry which is preliminary data.</text>
</comment>
<reference evidence="1 2" key="1">
    <citation type="submission" date="2015-08" db="EMBL/GenBank/DDBJ databases">
        <title>Emmonsia species relationships and genome sequence.</title>
        <authorList>
            <person name="Cuomo C.A."/>
            <person name="Schwartz I.S."/>
            <person name="Kenyon C."/>
            <person name="De Hoog G.S."/>
            <person name="Govender N.P."/>
            <person name="Botha A."/>
            <person name="Moreno L."/>
            <person name="De Vries M."/>
            <person name="Munoz J.F."/>
            <person name="Stielow J.B."/>
        </authorList>
    </citation>
    <scope>NUCLEOTIDE SEQUENCE [LARGE SCALE GENOMIC DNA]</scope>
    <source>
        <strain evidence="1 2">EI222</strain>
    </source>
</reference>
<organism evidence="1 2">
    <name type="scientific">Blastomyces percursus</name>
    <dbReference type="NCBI Taxonomy" id="1658174"/>
    <lineage>
        <taxon>Eukaryota</taxon>
        <taxon>Fungi</taxon>
        <taxon>Dikarya</taxon>
        <taxon>Ascomycota</taxon>
        <taxon>Pezizomycotina</taxon>
        <taxon>Eurotiomycetes</taxon>
        <taxon>Eurotiomycetidae</taxon>
        <taxon>Onygenales</taxon>
        <taxon>Ajellomycetaceae</taxon>
        <taxon>Blastomyces</taxon>
    </lineage>
</organism>
<dbReference type="EMBL" id="LGTZ01002139">
    <property type="protein sequence ID" value="OJD18780.1"/>
    <property type="molecule type" value="Genomic_DNA"/>
</dbReference>
<dbReference type="AlphaFoldDB" id="A0A1J9QSB7"/>
<proteinExistence type="predicted"/>
<dbReference type="VEuPathDB" id="FungiDB:ACJ73_08691"/>